<dbReference type="AlphaFoldDB" id="A0A8H3G1N2"/>
<dbReference type="Pfam" id="PF06985">
    <property type="entry name" value="HET"/>
    <property type="match status" value="1"/>
</dbReference>
<reference evidence="3" key="1">
    <citation type="submission" date="2021-03" db="EMBL/GenBank/DDBJ databases">
        <authorList>
            <person name="Tagirdzhanova G."/>
        </authorList>
    </citation>
    <scope>NUCLEOTIDE SEQUENCE</scope>
</reference>
<name>A0A8H3G1N2_9LECA</name>
<evidence type="ECO:0000256" key="1">
    <source>
        <dbReference type="SAM" id="MobiDB-lite"/>
    </source>
</evidence>
<dbReference type="Proteomes" id="UP000664521">
    <property type="component" value="Unassembled WGS sequence"/>
</dbReference>
<evidence type="ECO:0000313" key="4">
    <source>
        <dbReference type="Proteomes" id="UP000664521"/>
    </source>
</evidence>
<feature type="domain" description="Heterokaryon incompatibility" evidence="2">
    <location>
        <begin position="231"/>
        <end position="378"/>
    </location>
</feature>
<evidence type="ECO:0000259" key="2">
    <source>
        <dbReference type="Pfam" id="PF06985"/>
    </source>
</evidence>
<proteinExistence type="predicted"/>
<protein>
    <recommendedName>
        <fullName evidence="2">Heterokaryon incompatibility domain-containing protein</fullName>
    </recommendedName>
</protein>
<organism evidence="3 4">
    <name type="scientific">Heterodermia speciosa</name>
    <dbReference type="NCBI Taxonomy" id="116794"/>
    <lineage>
        <taxon>Eukaryota</taxon>
        <taxon>Fungi</taxon>
        <taxon>Dikarya</taxon>
        <taxon>Ascomycota</taxon>
        <taxon>Pezizomycotina</taxon>
        <taxon>Lecanoromycetes</taxon>
        <taxon>OSLEUM clade</taxon>
        <taxon>Lecanoromycetidae</taxon>
        <taxon>Caliciales</taxon>
        <taxon>Physciaceae</taxon>
        <taxon>Heterodermia</taxon>
    </lineage>
</organism>
<dbReference type="PANTHER" id="PTHR33112:SF10">
    <property type="entry name" value="TOL"/>
    <property type="match status" value="1"/>
</dbReference>
<evidence type="ECO:0000313" key="3">
    <source>
        <dbReference type="EMBL" id="CAF9933134.1"/>
    </source>
</evidence>
<sequence>MSVPDYTFDDDPGASVQFDRLCELCTKLFDSEAAGGTHLSHASSEDPLYRSHHDIRALEKSADAGCHLCSLIFGQIDLSDLEQMRKDLDEAFVPSHRQIGILIGFNGDSCSLQVDGYMSSQSSDLRDPDQTSSTDQQSWSKIAELDINPEEQDSSNKERSASYSNCSGTTLMQIAQWMKECLTSHTKCFEIQTVAATRDILPLRLLDLAPALLPDTIRLESTESLPFHTVYVTLSHCWGGVCKTTLTTSSLAIFQSGVHLSILPKTFQDAVLLTRNLGIRYLWIDALCIIQDSNEEWSHEASLMGDIYANSSLTLSATNSPDSEGGLYHSRSPLSVWPCRITAKSDYFPVDKLVVNIPRLVKEKAMEPLSTRGWAFQEWLLSKRTIHFSRDQVRWECHCLAASQVHPRGLEDHDVDFYGLPTKNIIKLLRDEDATPSRLWMRIREEYSQMHLTVATDKLPAFSGIARMVHKVLNSPKEDYIAGLWKPELLTELLWEKYSDENTRAINSTHSSQYIAPSWSWASIDGPFWVPFDRDYYKLDRLGVYAEIVNAKSFPTNDGFGAVHGGFLRIRGLLCDVELVSSPSTSSDPSGPDWRASFSKGLALTHKWSDASLDNILYTRSSLSAKNSFCFLPMFSSSTGPKRFDGKLIGLLLENAAGGVRQYRRSGVLELHGVDKEALLSHSSGLVPLDSGHGENADTSNLSIIEIV</sequence>
<dbReference type="InterPro" id="IPR010730">
    <property type="entry name" value="HET"/>
</dbReference>
<feature type="region of interest" description="Disordered" evidence="1">
    <location>
        <begin position="119"/>
        <end position="138"/>
    </location>
</feature>
<comment type="caution">
    <text evidence="3">The sequence shown here is derived from an EMBL/GenBank/DDBJ whole genome shotgun (WGS) entry which is preliminary data.</text>
</comment>
<dbReference type="OrthoDB" id="5362512at2759"/>
<accession>A0A8H3G1N2</accession>
<keyword evidence="4" id="KW-1185">Reference proteome</keyword>
<gene>
    <name evidence="3" type="ORF">HETSPECPRED_008547</name>
</gene>
<feature type="region of interest" description="Disordered" evidence="1">
    <location>
        <begin position="143"/>
        <end position="164"/>
    </location>
</feature>
<dbReference type="PANTHER" id="PTHR33112">
    <property type="entry name" value="DOMAIN PROTEIN, PUTATIVE-RELATED"/>
    <property type="match status" value="1"/>
</dbReference>
<dbReference type="EMBL" id="CAJPDS010000066">
    <property type="protein sequence ID" value="CAF9933134.1"/>
    <property type="molecule type" value="Genomic_DNA"/>
</dbReference>